<accession>A0AAT9I0I8</accession>
<reference evidence="2" key="2">
    <citation type="submission" date="2024-07" db="EMBL/GenBank/DDBJ databases">
        <title>Streptomyces haneummycinica sp. nov., a new antibiotic-producing actinobacterium isolated from marine sediment.</title>
        <authorList>
            <person name="Uemura M."/>
            <person name="Hamada M."/>
            <person name="Hirano S."/>
            <person name="Kobayashi K."/>
            <person name="Ohshiro T."/>
            <person name="Kobayashi T."/>
            <person name="Terahara T."/>
        </authorList>
    </citation>
    <scope>NUCLEOTIDE SEQUENCE</scope>
    <source>
        <strain evidence="2">KM77-8</strain>
        <plasmid evidence="2">pKM77-8_1</plasmid>
    </source>
</reference>
<feature type="region of interest" description="Disordered" evidence="1">
    <location>
        <begin position="1"/>
        <end position="24"/>
    </location>
</feature>
<geneLocation type="plasmid" evidence="2">
    <name>pKM77-8_1</name>
</geneLocation>
<name>A0AAT9I0I8_9ACTN</name>
<organism evidence="2">
    <name type="scientific">Streptomyces haneummycinicus</name>
    <dbReference type="NCBI Taxonomy" id="3074435"/>
    <lineage>
        <taxon>Bacteria</taxon>
        <taxon>Bacillati</taxon>
        <taxon>Actinomycetota</taxon>
        <taxon>Actinomycetes</taxon>
        <taxon>Kitasatosporales</taxon>
        <taxon>Streptomycetaceae</taxon>
        <taxon>Streptomyces</taxon>
    </lineage>
</organism>
<evidence type="ECO:0000256" key="1">
    <source>
        <dbReference type="SAM" id="MobiDB-lite"/>
    </source>
</evidence>
<keyword evidence="2" id="KW-0614">Plasmid</keyword>
<gene>
    <name evidence="2" type="ORF">SHKM778_94420</name>
</gene>
<evidence type="ECO:0000313" key="2">
    <source>
        <dbReference type="EMBL" id="BFO23054.1"/>
    </source>
</evidence>
<dbReference type="EMBL" id="AP035769">
    <property type="protein sequence ID" value="BFO23054.1"/>
    <property type="molecule type" value="Genomic_DNA"/>
</dbReference>
<reference evidence="2" key="1">
    <citation type="submission" date="2024-06" db="EMBL/GenBank/DDBJ databases">
        <authorList>
            <consortium name="consrtm"/>
            <person name="Uemura M."/>
            <person name="Terahara T."/>
        </authorList>
    </citation>
    <scope>NUCLEOTIDE SEQUENCE</scope>
    <source>
        <strain evidence="2">KM77-8</strain>
        <plasmid evidence="2">pKM77-8_1</plasmid>
    </source>
</reference>
<dbReference type="AlphaFoldDB" id="A0AAT9I0I8"/>
<proteinExistence type="predicted"/>
<protein>
    <submittedName>
        <fullName evidence="2">Uncharacterized protein</fullName>
    </submittedName>
</protein>
<sequence>MRQEDVERLHAESRVHPVHAPERDGAGEVPMITLVGVHVSAYLVLDPDGEARMRLSVDRDEVAPVALNGAGVLPVELLIDEQRVWWGI</sequence>